<dbReference type="EMBL" id="JAACJJ010000031">
    <property type="protein sequence ID" value="KAF5318181.1"/>
    <property type="molecule type" value="Genomic_DNA"/>
</dbReference>
<dbReference type="InterPro" id="IPR012337">
    <property type="entry name" value="RNaseH-like_sf"/>
</dbReference>
<name>A0A8H5B8G0_9AGAR</name>
<reference evidence="4 5" key="1">
    <citation type="journal article" date="2020" name="ISME J.">
        <title>Uncovering the hidden diversity of litter-decomposition mechanisms in mushroom-forming fungi.</title>
        <authorList>
            <person name="Floudas D."/>
            <person name="Bentzer J."/>
            <person name="Ahren D."/>
            <person name="Johansson T."/>
            <person name="Persson P."/>
            <person name="Tunlid A."/>
        </authorList>
    </citation>
    <scope>NUCLEOTIDE SEQUENCE [LARGE SCALE GENOMIC DNA]</scope>
    <source>
        <strain evidence="4 5">CBS 101986</strain>
    </source>
</reference>
<dbReference type="Proteomes" id="UP000567179">
    <property type="component" value="Unassembled WGS sequence"/>
</dbReference>
<feature type="compositionally biased region" description="Basic and acidic residues" evidence="1">
    <location>
        <begin position="746"/>
        <end position="755"/>
    </location>
</feature>
<dbReference type="SMART" id="SM01163">
    <property type="entry name" value="DUF1785"/>
    <property type="match status" value="1"/>
</dbReference>
<feature type="region of interest" description="Disordered" evidence="1">
    <location>
        <begin position="743"/>
        <end position="763"/>
    </location>
</feature>
<dbReference type="OrthoDB" id="10252740at2759"/>
<dbReference type="Pfam" id="PF16487">
    <property type="entry name" value="ArgoMid"/>
    <property type="match status" value="1"/>
</dbReference>
<dbReference type="CDD" id="cd02846">
    <property type="entry name" value="PAZ_argonaute_like"/>
    <property type="match status" value="1"/>
</dbReference>
<dbReference type="Gene3D" id="2.170.260.10">
    <property type="entry name" value="paz domain"/>
    <property type="match status" value="1"/>
</dbReference>
<dbReference type="AlphaFoldDB" id="A0A8H5B8G0"/>
<dbReference type="InterPro" id="IPR036085">
    <property type="entry name" value="PAZ_dom_sf"/>
</dbReference>
<dbReference type="SUPFAM" id="SSF101690">
    <property type="entry name" value="PAZ domain"/>
    <property type="match status" value="1"/>
</dbReference>
<feature type="compositionally biased region" description="Low complexity" evidence="1">
    <location>
        <begin position="27"/>
        <end position="42"/>
    </location>
</feature>
<feature type="domain" description="Piwi" evidence="3">
    <location>
        <begin position="550"/>
        <end position="845"/>
    </location>
</feature>
<dbReference type="Pfam" id="PF02171">
    <property type="entry name" value="Piwi"/>
    <property type="match status" value="1"/>
</dbReference>
<dbReference type="PROSITE" id="PS50822">
    <property type="entry name" value="PIWI"/>
    <property type="match status" value="1"/>
</dbReference>
<dbReference type="InterPro" id="IPR003100">
    <property type="entry name" value="PAZ_dom"/>
</dbReference>
<dbReference type="InterPro" id="IPR045246">
    <property type="entry name" value="Piwi_ago-like"/>
</dbReference>
<dbReference type="PANTHER" id="PTHR22891">
    <property type="entry name" value="EUKARYOTIC TRANSLATION INITIATION FACTOR 2C"/>
    <property type="match status" value="1"/>
</dbReference>
<dbReference type="Pfam" id="PF02170">
    <property type="entry name" value="PAZ"/>
    <property type="match status" value="1"/>
</dbReference>
<protein>
    <recommendedName>
        <fullName evidence="6">Piwi domain-containing protein</fullName>
    </recommendedName>
</protein>
<feature type="region of interest" description="Disordered" evidence="1">
    <location>
        <begin position="1"/>
        <end position="42"/>
    </location>
</feature>
<evidence type="ECO:0000256" key="1">
    <source>
        <dbReference type="SAM" id="MobiDB-lite"/>
    </source>
</evidence>
<dbReference type="InterPro" id="IPR014811">
    <property type="entry name" value="ArgoL1"/>
</dbReference>
<dbReference type="SUPFAM" id="SSF53098">
    <property type="entry name" value="Ribonuclease H-like"/>
    <property type="match status" value="1"/>
</dbReference>
<evidence type="ECO:0000313" key="4">
    <source>
        <dbReference type="EMBL" id="KAF5318181.1"/>
    </source>
</evidence>
<sequence>MPPRKAASLTGHAKAKGQPLSLRERGGASSRGSAPGAPSTAPLIPDHITTVCVKRKEYGTSGRAIQLFTNSFRIELQPSKICHYDVIEPKCAARVNLALFTVLQDSETTIFTPKIVYDGQKNAFAPRELALGESGSRKFAVSLSPANSQGGRPPRIYNITLTRVAHNDTEVLEQFLNRQKSHDNDVLTTITALNTAMRMAPNLAHPHNKRAFFTDKDRREIGGGFEVWRGIFQSVRSTFGRLLLNIDLAATLVYREGPLINLCNEFMGKPTNADPRYLTSTLSLRDRSRLERFIFGIRITVSATTGVARARTITGLSTQGANAIMFTTRAGNTISVADYFRQAANRPLQYPNLLCVTIGNASIPLESCVVVKGQIIKKGQHVGDQQKRSLLEFSTISPPERLQRIQEGLKNVQEGHSDYVAQFGMKVNAESVQIKARVLDTPVLQYGGAGTQALQKPQNGAWNMTNKTFVEPATIDTWAIAIFENQQSFRPASHATLVKDFLKACGAVGIKVNTPEPFISYMNTQALDIEGNLRQLGRGAIERNKKLPSLIVVILPFYGNEIWRAVKNFGDMKVGVATQCLKASNCTRAKDQFWANVMLKINGKLGGVNMKLKANPVFSDPAAFSVVMGADVIHPPPGAQDRPSFAALVGSTNLEASRYVATASVQEPRREIISGLKDMVKDVLQRAAGPPKRLIFYRDGVSEGEFQHVKDRELPMIQEACKELKVEPKITLIVVGKRHHNQLFPKDPKDADRSKNAPAGTVVDQDITHPTDFDFFLLSHAGIKGTSRCSHYSVLHDENTFTADAIQQLSFALCHTYAPSTRSVSIPAPIYYADRVCSRAKTHFDSDFSDGSTQASGTTFDVDSFKHSFQAIHAAQRSKMYFN</sequence>
<dbReference type="Gene3D" id="3.30.420.10">
    <property type="entry name" value="Ribonuclease H-like superfamily/Ribonuclease H"/>
    <property type="match status" value="1"/>
</dbReference>
<gene>
    <name evidence="4" type="ORF">D9619_012093</name>
</gene>
<dbReference type="InterPro" id="IPR036397">
    <property type="entry name" value="RNaseH_sf"/>
</dbReference>
<evidence type="ECO:0000259" key="3">
    <source>
        <dbReference type="PROSITE" id="PS50822"/>
    </source>
</evidence>
<dbReference type="InterPro" id="IPR032474">
    <property type="entry name" value="Argonaute_N"/>
</dbReference>
<accession>A0A8H5B8G0</accession>
<organism evidence="4 5">
    <name type="scientific">Psilocybe cf. subviscida</name>
    <dbReference type="NCBI Taxonomy" id="2480587"/>
    <lineage>
        <taxon>Eukaryota</taxon>
        <taxon>Fungi</taxon>
        <taxon>Dikarya</taxon>
        <taxon>Basidiomycota</taxon>
        <taxon>Agaricomycotina</taxon>
        <taxon>Agaricomycetes</taxon>
        <taxon>Agaricomycetidae</taxon>
        <taxon>Agaricales</taxon>
        <taxon>Agaricineae</taxon>
        <taxon>Strophariaceae</taxon>
        <taxon>Psilocybe</taxon>
    </lineage>
</organism>
<dbReference type="Gene3D" id="3.40.50.2300">
    <property type="match status" value="1"/>
</dbReference>
<dbReference type="InterPro" id="IPR032473">
    <property type="entry name" value="Argonaute_Mid_dom"/>
</dbReference>
<evidence type="ECO:0008006" key="6">
    <source>
        <dbReference type="Google" id="ProtNLM"/>
    </source>
</evidence>
<dbReference type="InterPro" id="IPR003165">
    <property type="entry name" value="Piwi"/>
</dbReference>
<dbReference type="CDD" id="cd04657">
    <property type="entry name" value="Piwi_ago-like"/>
    <property type="match status" value="1"/>
</dbReference>
<proteinExistence type="predicted"/>
<feature type="domain" description="PAZ" evidence="2">
    <location>
        <begin position="258"/>
        <end position="372"/>
    </location>
</feature>
<dbReference type="GO" id="GO:0003723">
    <property type="term" value="F:RNA binding"/>
    <property type="evidence" value="ECO:0007669"/>
    <property type="project" value="InterPro"/>
</dbReference>
<comment type="caution">
    <text evidence="4">The sequence shown here is derived from an EMBL/GenBank/DDBJ whole genome shotgun (WGS) entry which is preliminary data.</text>
</comment>
<dbReference type="InterPro" id="IPR032472">
    <property type="entry name" value="ArgoL2"/>
</dbReference>
<keyword evidence="5" id="KW-1185">Reference proteome</keyword>
<evidence type="ECO:0000313" key="5">
    <source>
        <dbReference type="Proteomes" id="UP000567179"/>
    </source>
</evidence>
<dbReference type="PROSITE" id="PS50821">
    <property type="entry name" value="PAZ"/>
    <property type="match status" value="1"/>
</dbReference>
<dbReference type="Pfam" id="PF16488">
    <property type="entry name" value="ArgoL2"/>
    <property type="match status" value="1"/>
</dbReference>
<dbReference type="Pfam" id="PF08699">
    <property type="entry name" value="ArgoL1"/>
    <property type="match status" value="1"/>
</dbReference>
<dbReference type="SMART" id="SM00950">
    <property type="entry name" value="Piwi"/>
    <property type="match status" value="1"/>
</dbReference>
<evidence type="ECO:0000259" key="2">
    <source>
        <dbReference type="PROSITE" id="PS50821"/>
    </source>
</evidence>
<dbReference type="Pfam" id="PF16486">
    <property type="entry name" value="ArgoN"/>
    <property type="match status" value="1"/>
</dbReference>